<evidence type="ECO:0000313" key="4">
    <source>
        <dbReference type="EMBL" id="KAK9855140.1"/>
    </source>
</evidence>
<evidence type="ECO:0000313" key="5">
    <source>
        <dbReference type="Proteomes" id="UP001485043"/>
    </source>
</evidence>
<dbReference type="InterPro" id="IPR045851">
    <property type="entry name" value="AMP-bd_C_sf"/>
</dbReference>
<dbReference type="PANTHER" id="PTHR43201">
    <property type="entry name" value="ACYL-COA SYNTHETASE"/>
    <property type="match status" value="1"/>
</dbReference>
<dbReference type="Pfam" id="PF00501">
    <property type="entry name" value="AMP-binding"/>
    <property type="match status" value="1"/>
</dbReference>
<dbReference type="EMBL" id="JALJOV010001073">
    <property type="protein sequence ID" value="KAK9855140.1"/>
    <property type="molecule type" value="Genomic_DNA"/>
</dbReference>
<dbReference type="Proteomes" id="UP001485043">
    <property type="component" value="Unassembled WGS sequence"/>
</dbReference>
<feature type="domain" description="AMP-binding enzyme C-terminal" evidence="3">
    <location>
        <begin position="437"/>
        <end position="511"/>
    </location>
</feature>
<dbReference type="Pfam" id="PF13193">
    <property type="entry name" value="AMP-binding_C"/>
    <property type="match status" value="1"/>
</dbReference>
<gene>
    <name evidence="4" type="ORF">WJX84_000377</name>
</gene>
<dbReference type="InterPro" id="IPR020845">
    <property type="entry name" value="AMP-binding_CS"/>
</dbReference>
<dbReference type="Gene3D" id="3.40.50.12780">
    <property type="entry name" value="N-terminal domain of ligase-like"/>
    <property type="match status" value="1"/>
</dbReference>
<reference evidence="4 5" key="1">
    <citation type="journal article" date="2024" name="Nat. Commun.">
        <title>Phylogenomics reveals the evolutionary origins of lichenization in chlorophyte algae.</title>
        <authorList>
            <person name="Puginier C."/>
            <person name="Libourel C."/>
            <person name="Otte J."/>
            <person name="Skaloud P."/>
            <person name="Haon M."/>
            <person name="Grisel S."/>
            <person name="Petersen M."/>
            <person name="Berrin J.G."/>
            <person name="Delaux P.M."/>
            <person name="Dal Grande F."/>
            <person name="Keller J."/>
        </authorList>
    </citation>
    <scope>NUCLEOTIDE SEQUENCE [LARGE SCALE GENOMIC DNA]</scope>
    <source>
        <strain evidence="4 5">SAG 2523</strain>
    </source>
</reference>
<dbReference type="Gene3D" id="3.30.300.30">
    <property type="match status" value="1"/>
</dbReference>
<dbReference type="PANTHER" id="PTHR43201:SF8">
    <property type="entry name" value="ACYL-COA SYNTHETASE FAMILY MEMBER 3"/>
    <property type="match status" value="1"/>
</dbReference>
<feature type="domain" description="AMP-dependent synthetase/ligase" evidence="2">
    <location>
        <begin position="5"/>
        <end position="383"/>
    </location>
</feature>
<name>A0AAW1STN8_9CHLO</name>
<keyword evidence="5" id="KW-1185">Reference proteome</keyword>
<dbReference type="GO" id="GO:0031956">
    <property type="term" value="F:medium-chain fatty acid-CoA ligase activity"/>
    <property type="evidence" value="ECO:0007669"/>
    <property type="project" value="TreeGrafter"/>
</dbReference>
<evidence type="ECO:0000259" key="3">
    <source>
        <dbReference type="Pfam" id="PF13193"/>
    </source>
</evidence>
<dbReference type="AlphaFoldDB" id="A0AAW1STN8"/>
<sequence length="524" mass="56796">MEVLRAALKFSSKTALLDPGAQPLRYHELLARASGLAQTITQANADSSFPVGPNTGPRVALLAPPDRFYVEGMWATWLAGCISVPLCLTHPLEDLAYAIEDSQASLVLVTAELASRIKPLLASSAAQMNVLSSSEANSHSAACGSSGSWTSVVEAAVDKAQSKDGALIIYTSGTTGKPKGALHTHGSLGAQICGMQEAWGWRQDDTILHTLPLHHIHGIVNALLTAHASGACVEFLSKFSPSQIWESLQRKKDQVTVFMGVPTMYTYLLNHYSDKMSPEEQQQAREAASRLRLTISGSGACPISLMQRWRTISGQTLLERYGMTEAGMILSNPLEGERRPGAVGMPMPSVQVRSVPVEGSSDRDGLRQGEIRVKGGNLFREYWRKPEATASEFDEDGWFKTGDTGCCDGDPPYWRILGRTSVDIINSGGYKISALAIEDVLLQHEQIGEVAVVGLPDETLGEKVTAVIAPKEGHQACEEDIVAYAQKHLPTYQVPRTLKLVDAIPRNAMGKINKKQLVKQLFPQ</sequence>
<dbReference type="InterPro" id="IPR000873">
    <property type="entry name" value="AMP-dep_synth/lig_dom"/>
</dbReference>
<comment type="similarity">
    <text evidence="1">Belongs to the ATP-dependent AMP-binding enzyme family.</text>
</comment>
<evidence type="ECO:0000259" key="2">
    <source>
        <dbReference type="Pfam" id="PF00501"/>
    </source>
</evidence>
<dbReference type="PROSITE" id="PS00455">
    <property type="entry name" value="AMP_BINDING"/>
    <property type="match status" value="1"/>
</dbReference>
<proteinExistence type="inferred from homology"/>
<comment type="caution">
    <text evidence="4">The sequence shown here is derived from an EMBL/GenBank/DDBJ whole genome shotgun (WGS) entry which is preliminary data.</text>
</comment>
<dbReference type="InterPro" id="IPR042099">
    <property type="entry name" value="ANL_N_sf"/>
</dbReference>
<evidence type="ECO:0000256" key="1">
    <source>
        <dbReference type="ARBA" id="ARBA00006432"/>
    </source>
</evidence>
<dbReference type="SUPFAM" id="SSF56801">
    <property type="entry name" value="Acetyl-CoA synthetase-like"/>
    <property type="match status" value="1"/>
</dbReference>
<accession>A0AAW1STN8</accession>
<dbReference type="CDD" id="cd05941">
    <property type="entry name" value="MCS"/>
    <property type="match status" value="1"/>
</dbReference>
<organism evidence="4 5">
    <name type="scientific">Apatococcus fuscideae</name>
    <dbReference type="NCBI Taxonomy" id="2026836"/>
    <lineage>
        <taxon>Eukaryota</taxon>
        <taxon>Viridiplantae</taxon>
        <taxon>Chlorophyta</taxon>
        <taxon>core chlorophytes</taxon>
        <taxon>Trebouxiophyceae</taxon>
        <taxon>Chlorellales</taxon>
        <taxon>Chlorellaceae</taxon>
        <taxon>Apatococcus</taxon>
    </lineage>
</organism>
<protein>
    <submittedName>
        <fullName evidence="4">Uncharacterized protein</fullName>
    </submittedName>
</protein>
<dbReference type="GO" id="GO:0006631">
    <property type="term" value="P:fatty acid metabolic process"/>
    <property type="evidence" value="ECO:0007669"/>
    <property type="project" value="TreeGrafter"/>
</dbReference>
<dbReference type="InterPro" id="IPR025110">
    <property type="entry name" value="AMP-bd_C"/>
</dbReference>